<evidence type="ECO:0000256" key="1">
    <source>
        <dbReference type="ARBA" id="ARBA00022555"/>
    </source>
</evidence>
<evidence type="ECO:0000256" key="5">
    <source>
        <dbReference type="PROSITE-ProRule" id="PRU00182"/>
    </source>
</evidence>
<dbReference type="SUPFAM" id="SSF55174">
    <property type="entry name" value="Alpha-L RNA-binding motif"/>
    <property type="match status" value="1"/>
</dbReference>
<dbReference type="SMART" id="SM00363">
    <property type="entry name" value="S4"/>
    <property type="match status" value="1"/>
</dbReference>
<keyword evidence="8" id="KW-1185">Reference proteome</keyword>
<feature type="domain" description="RNA-binding S4" evidence="6">
    <location>
        <begin position="1"/>
        <end position="62"/>
    </location>
</feature>
<keyword evidence="1" id="KW-0820">tRNA-binding</keyword>
<proteinExistence type="predicted"/>
<evidence type="ECO:0000313" key="8">
    <source>
        <dbReference type="Proteomes" id="UP000242592"/>
    </source>
</evidence>
<dbReference type="AlphaFoldDB" id="A0A1M5QY64"/>
<evidence type="ECO:0000256" key="4">
    <source>
        <dbReference type="ARBA" id="ARBA00022917"/>
    </source>
</evidence>
<organism evidence="7 8">
    <name type="scientific">Thermosipho atlanticus DSM 15807</name>
    <dbReference type="NCBI Taxonomy" id="1123380"/>
    <lineage>
        <taxon>Bacteria</taxon>
        <taxon>Thermotogati</taxon>
        <taxon>Thermotogota</taxon>
        <taxon>Thermotogae</taxon>
        <taxon>Thermotogales</taxon>
        <taxon>Fervidobacteriaceae</taxon>
        <taxon>Thermosipho</taxon>
    </lineage>
</organism>
<dbReference type="PROSITE" id="PS50889">
    <property type="entry name" value="S4"/>
    <property type="match status" value="1"/>
</dbReference>
<evidence type="ECO:0000256" key="2">
    <source>
        <dbReference type="ARBA" id="ARBA00022730"/>
    </source>
</evidence>
<keyword evidence="3 5" id="KW-0694">RNA-binding</keyword>
<keyword evidence="2" id="KW-0699">rRNA-binding</keyword>
<dbReference type="Proteomes" id="UP000242592">
    <property type="component" value="Unassembled WGS sequence"/>
</dbReference>
<dbReference type="GO" id="GO:0000049">
    <property type="term" value="F:tRNA binding"/>
    <property type="evidence" value="ECO:0007669"/>
    <property type="project" value="UniProtKB-KW"/>
</dbReference>
<dbReference type="OrthoDB" id="9805210at2"/>
<gene>
    <name evidence="7" type="ORF">SAMN02745199_0226</name>
</gene>
<dbReference type="CDD" id="cd00165">
    <property type="entry name" value="S4"/>
    <property type="match status" value="1"/>
</dbReference>
<dbReference type="Gene3D" id="3.10.290.10">
    <property type="entry name" value="RNA-binding S4 domain"/>
    <property type="match status" value="1"/>
</dbReference>
<evidence type="ECO:0000259" key="6">
    <source>
        <dbReference type="SMART" id="SM00363"/>
    </source>
</evidence>
<dbReference type="InterPro" id="IPR036986">
    <property type="entry name" value="S4_RNA-bd_sf"/>
</dbReference>
<dbReference type="EMBL" id="FQXN01000001">
    <property type="protein sequence ID" value="SHH19084.1"/>
    <property type="molecule type" value="Genomic_DNA"/>
</dbReference>
<dbReference type="InterPro" id="IPR025490">
    <property type="entry name" value="RqcP"/>
</dbReference>
<keyword evidence="4" id="KW-0648">Protein biosynthesis</keyword>
<reference evidence="8" key="1">
    <citation type="submission" date="2016-11" db="EMBL/GenBank/DDBJ databases">
        <authorList>
            <person name="Varghese N."/>
            <person name="Submissions S."/>
        </authorList>
    </citation>
    <scope>NUCLEOTIDE SEQUENCE [LARGE SCALE GENOMIC DNA]</scope>
    <source>
        <strain evidence="8">DSM 15807</strain>
    </source>
</reference>
<dbReference type="PIRSF" id="PIRSF038881">
    <property type="entry name" value="RNAbp_HP1423"/>
    <property type="match status" value="1"/>
</dbReference>
<evidence type="ECO:0000256" key="3">
    <source>
        <dbReference type="ARBA" id="ARBA00022884"/>
    </source>
</evidence>
<protein>
    <submittedName>
        <fullName evidence="7">S4 domain-containing protein</fullName>
    </submittedName>
</protein>
<sequence>MRLDKYLKTTRLIKRRTIAQQLAKNNRIFRNGYSLKPSTEIRPGDELEIFYGSRYLKIRVVDEKRYEILEDKKFWGDNNEKFD</sequence>
<dbReference type="GO" id="GO:0006412">
    <property type="term" value="P:translation"/>
    <property type="evidence" value="ECO:0007669"/>
    <property type="project" value="UniProtKB-KW"/>
</dbReference>
<evidence type="ECO:0000313" key="7">
    <source>
        <dbReference type="EMBL" id="SHH19084.1"/>
    </source>
</evidence>
<accession>A0A1M5QY64</accession>
<name>A0A1M5QY64_9BACT</name>
<dbReference type="InterPro" id="IPR002942">
    <property type="entry name" value="S4_RNA-bd"/>
</dbReference>
<dbReference type="Pfam" id="PF01479">
    <property type="entry name" value="S4"/>
    <property type="match status" value="1"/>
</dbReference>
<dbReference type="STRING" id="1123380.SAMN02745199_0226"/>
<dbReference type="GO" id="GO:0019843">
    <property type="term" value="F:rRNA binding"/>
    <property type="evidence" value="ECO:0007669"/>
    <property type="project" value="UniProtKB-KW"/>
</dbReference>
<dbReference type="RefSeq" id="WP_073071216.1">
    <property type="nucleotide sequence ID" value="NZ_FQXN01000001.1"/>
</dbReference>